<evidence type="ECO:0000259" key="7">
    <source>
        <dbReference type="PROSITE" id="PS50835"/>
    </source>
</evidence>
<dbReference type="InterPro" id="IPR007110">
    <property type="entry name" value="Ig-like_dom"/>
</dbReference>
<evidence type="ECO:0000256" key="5">
    <source>
        <dbReference type="SAM" id="Phobius"/>
    </source>
</evidence>
<dbReference type="PROSITE" id="PS50835">
    <property type="entry name" value="IG_LIKE"/>
    <property type="match status" value="1"/>
</dbReference>
<keyword evidence="9" id="KW-1185">Reference proteome</keyword>
<dbReference type="InterPro" id="IPR013783">
    <property type="entry name" value="Ig-like_fold"/>
</dbReference>
<feature type="chain" id="PRO_5034531666" evidence="6">
    <location>
        <begin position="34"/>
        <end position="333"/>
    </location>
</feature>
<dbReference type="GeneTree" id="ENSGT01030000234540"/>
<dbReference type="InterPro" id="IPR013106">
    <property type="entry name" value="Ig_V-set"/>
</dbReference>
<dbReference type="OMA" id="HVTHPKQ"/>
<dbReference type="SUPFAM" id="SSF48726">
    <property type="entry name" value="Immunoglobulin"/>
    <property type="match status" value="1"/>
</dbReference>
<keyword evidence="4" id="KW-0325">Glycoprotein</keyword>
<evidence type="ECO:0000256" key="6">
    <source>
        <dbReference type="SAM" id="SignalP"/>
    </source>
</evidence>
<feature type="domain" description="Ig-like" evidence="7">
    <location>
        <begin position="169"/>
        <end position="227"/>
    </location>
</feature>
<dbReference type="Gene3D" id="2.60.40.10">
    <property type="entry name" value="Immunoglobulins"/>
    <property type="match status" value="2"/>
</dbReference>
<protein>
    <submittedName>
        <fullName evidence="8">SLAM family member 6</fullName>
    </submittedName>
</protein>
<dbReference type="PANTHER" id="PTHR12080:SF16">
    <property type="entry name" value="SLAM FAMILY MEMBER 6"/>
    <property type="match status" value="1"/>
</dbReference>
<keyword evidence="2 6" id="KW-0732">Signal</keyword>
<name>A0A8C6RRE1_NANGA</name>
<keyword evidence="5" id="KW-1133">Transmembrane helix</keyword>
<accession>A0A8C6RRE1</accession>
<evidence type="ECO:0000256" key="4">
    <source>
        <dbReference type="ARBA" id="ARBA00023180"/>
    </source>
</evidence>
<dbReference type="GO" id="GO:0001787">
    <property type="term" value="P:natural killer cell proliferation"/>
    <property type="evidence" value="ECO:0007669"/>
    <property type="project" value="Ensembl"/>
</dbReference>
<feature type="signal peptide" evidence="6">
    <location>
        <begin position="1"/>
        <end position="33"/>
    </location>
</feature>
<dbReference type="GO" id="GO:0072540">
    <property type="term" value="P:T-helper 17 cell lineage commitment"/>
    <property type="evidence" value="ECO:0007669"/>
    <property type="project" value="TreeGrafter"/>
</dbReference>
<dbReference type="Ensembl" id="ENSNGAT00000027421.1">
    <property type="protein sequence ID" value="ENSNGAP00000021740.1"/>
    <property type="gene ID" value="ENSNGAG00000020830.1"/>
</dbReference>
<dbReference type="GO" id="GO:0001779">
    <property type="term" value="P:natural killer cell differentiation"/>
    <property type="evidence" value="ECO:0007669"/>
    <property type="project" value="Ensembl"/>
</dbReference>
<dbReference type="AlphaFoldDB" id="A0A8C6RRE1"/>
<organism evidence="8 9">
    <name type="scientific">Nannospalax galili</name>
    <name type="common">Northern Israeli blind subterranean mole rat</name>
    <name type="synonym">Spalax galili</name>
    <dbReference type="NCBI Taxonomy" id="1026970"/>
    <lineage>
        <taxon>Eukaryota</taxon>
        <taxon>Metazoa</taxon>
        <taxon>Chordata</taxon>
        <taxon>Craniata</taxon>
        <taxon>Vertebrata</taxon>
        <taxon>Euteleostomi</taxon>
        <taxon>Mammalia</taxon>
        <taxon>Eutheria</taxon>
        <taxon>Euarchontoglires</taxon>
        <taxon>Glires</taxon>
        <taxon>Rodentia</taxon>
        <taxon>Myomorpha</taxon>
        <taxon>Muroidea</taxon>
        <taxon>Spalacidae</taxon>
        <taxon>Spalacinae</taxon>
        <taxon>Nannospalax</taxon>
    </lineage>
</organism>
<dbReference type="GO" id="GO:0009897">
    <property type="term" value="C:external side of plasma membrane"/>
    <property type="evidence" value="ECO:0007669"/>
    <property type="project" value="TreeGrafter"/>
</dbReference>
<proteinExistence type="predicted"/>
<dbReference type="InterPro" id="IPR015631">
    <property type="entry name" value="CD2/SLAM_rcpt"/>
</dbReference>
<dbReference type="PANTHER" id="PTHR12080">
    <property type="entry name" value="SIGNALING LYMPHOCYTIC ACTIVATION MOLECULE"/>
    <property type="match status" value="1"/>
</dbReference>
<evidence type="ECO:0000256" key="2">
    <source>
        <dbReference type="ARBA" id="ARBA00022729"/>
    </source>
</evidence>
<keyword evidence="5" id="KW-0812">Transmembrane</keyword>
<comment type="subcellular location">
    <subcellularLocation>
        <location evidence="1">Membrane</location>
    </subcellularLocation>
</comment>
<feature type="transmembrane region" description="Helical" evidence="5">
    <location>
        <begin position="246"/>
        <end position="265"/>
    </location>
</feature>
<reference evidence="8" key="2">
    <citation type="submission" date="2025-09" db="UniProtKB">
        <authorList>
            <consortium name="Ensembl"/>
        </authorList>
    </citation>
    <scope>IDENTIFICATION</scope>
</reference>
<sequence>VAASGSPAPISTLQRMIWLFPLVFCLVSGKMESQSNSTLFVVNGVLGESVILPLELSARKEVNLIIWHYHPEASPAIAIIVININEFKIPQIITANPERKTRLNVTQSYSLQFNNLTMADSGFYTAQITLKSSEMEVSSYVLRVLKRLSNLQVSNHIQLSEKGTCEIHLVCTVENLKCAESFGWLASGNISLSESNLTVSWDPTNSSDLNYTCIAENSVSNLSVTVSAQSLCKDVFPKENLHWDNIWTIIIVSIGIIILVFIYAWKKRTGSLSLATQHLASSQNTEYTLGSPGSTVYAQVTHPNQRMDNPTYIKNDSVTIYSIINHSREGNCS</sequence>
<dbReference type="Proteomes" id="UP000694381">
    <property type="component" value="Unassembled WGS sequence"/>
</dbReference>
<dbReference type="Pfam" id="PF07686">
    <property type="entry name" value="V-set"/>
    <property type="match status" value="1"/>
</dbReference>
<evidence type="ECO:0000256" key="3">
    <source>
        <dbReference type="ARBA" id="ARBA00023136"/>
    </source>
</evidence>
<keyword evidence="3 5" id="KW-0472">Membrane</keyword>
<evidence type="ECO:0000256" key="1">
    <source>
        <dbReference type="ARBA" id="ARBA00004370"/>
    </source>
</evidence>
<reference evidence="8" key="1">
    <citation type="submission" date="2025-08" db="UniProtKB">
        <authorList>
            <consortium name="Ensembl"/>
        </authorList>
    </citation>
    <scope>IDENTIFICATION</scope>
</reference>
<evidence type="ECO:0000313" key="8">
    <source>
        <dbReference type="Ensembl" id="ENSNGAP00000021740.1"/>
    </source>
</evidence>
<evidence type="ECO:0000313" key="9">
    <source>
        <dbReference type="Proteomes" id="UP000694381"/>
    </source>
</evidence>
<dbReference type="GO" id="GO:0032729">
    <property type="term" value="P:positive regulation of type II interferon production"/>
    <property type="evidence" value="ECO:0007669"/>
    <property type="project" value="TreeGrafter"/>
</dbReference>
<dbReference type="InterPro" id="IPR036179">
    <property type="entry name" value="Ig-like_dom_sf"/>
</dbReference>